<organism evidence="2 3">
    <name type="scientific">Hibiscus syriacus</name>
    <name type="common">Rose of Sharon</name>
    <dbReference type="NCBI Taxonomy" id="106335"/>
    <lineage>
        <taxon>Eukaryota</taxon>
        <taxon>Viridiplantae</taxon>
        <taxon>Streptophyta</taxon>
        <taxon>Embryophyta</taxon>
        <taxon>Tracheophyta</taxon>
        <taxon>Spermatophyta</taxon>
        <taxon>Magnoliopsida</taxon>
        <taxon>eudicotyledons</taxon>
        <taxon>Gunneridae</taxon>
        <taxon>Pentapetalae</taxon>
        <taxon>rosids</taxon>
        <taxon>malvids</taxon>
        <taxon>Malvales</taxon>
        <taxon>Malvaceae</taxon>
        <taxon>Malvoideae</taxon>
        <taxon>Hibiscus</taxon>
    </lineage>
</organism>
<dbReference type="PANTHER" id="PTHR33881:SF17">
    <property type="entry name" value="EGF-LIKE DOMAIN-CONTAINING PROTEIN"/>
    <property type="match status" value="1"/>
</dbReference>
<name>A0A6A2YNS3_HIBSY</name>
<evidence type="ECO:0008006" key="4">
    <source>
        <dbReference type="Google" id="ProtNLM"/>
    </source>
</evidence>
<evidence type="ECO:0000313" key="3">
    <source>
        <dbReference type="Proteomes" id="UP000436088"/>
    </source>
</evidence>
<dbReference type="PANTHER" id="PTHR33881">
    <property type="entry name" value="NEUROGENIC LOCUS NOTCH-LIKE PROTEIN"/>
    <property type="match status" value="1"/>
</dbReference>
<reference evidence="2" key="1">
    <citation type="submission" date="2019-09" db="EMBL/GenBank/DDBJ databases">
        <title>Draft genome information of white flower Hibiscus syriacus.</title>
        <authorList>
            <person name="Kim Y.-M."/>
        </authorList>
    </citation>
    <scope>NUCLEOTIDE SEQUENCE [LARGE SCALE GENOMIC DNA]</scope>
    <source>
        <strain evidence="2">YM2019G1</strain>
    </source>
</reference>
<sequence length="203" mass="21437">MKLYTCIYVLVLLSWLSSSEADSASFNVNLLPVNGCAIVNCVQGSCRETDDSILGFECDCYPGWTKYRLGPIVFPPCIIPNCTLNLGCGNGSPSPPAAPPATFNLSDPCTLTWCGDGSCKTNESGYECNCNDGSDNLLDMPALPCFNECALGVGCHGITLGKPPPTPSNAPPPATSSSHGWASRIKDSLKILVILVAVFHQCL</sequence>
<evidence type="ECO:0000256" key="1">
    <source>
        <dbReference type="SAM" id="SignalP"/>
    </source>
</evidence>
<gene>
    <name evidence="2" type="ORF">F3Y22_tig00111356pilonHSYRG00078</name>
</gene>
<keyword evidence="1" id="KW-0732">Signal</keyword>
<dbReference type="EMBL" id="VEPZ02001317">
    <property type="protein sequence ID" value="KAE8680973.1"/>
    <property type="molecule type" value="Genomic_DNA"/>
</dbReference>
<accession>A0A6A2YNS3</accession>
<proteinExistence type="predicted"/>
<dbReference type="AlphaFoldDB" id="A0A6A2YNS3"/>
<comment type="caution">
    <text evidence="2">The sequence shown here is derived from an EMBL/GenBank/DDBJ whole genome shotgun (WGS) entry which is preliminary data.</text>
</comment>
<evidence type="ECO:0000313" key="2">
    <source>
        <dbReference type="EMBL" id="KAE8680973.1"/>
    </source>
</evidence>
<protein>
    <recommendedName>
        <fullName evidence="4">EGF-like domain-containing protein</fullName>
    </recommendedName>
</protein>
<dbReference type="Proteomes" id="UP000436088">
    <property type="component" value="Unassembled WGS sequence"/>
</dbReference>
<keyword evidence="3" id="KW-1185">Reference proteome</keyword>
<feature type="signal peptide" evidence="1">
    <location>
        <begin position="1"/>
        <end position="21"/>
    </location>
</feature>
<feature type="chain" id="PRO_5025398269" description="EGF-like domain-containing protein" evidence="1">
    <location>
        <begin position="22"/>
        <end position="203"/>
    </location>
</feature>